<evidence type="ECO:0000256" key="9">
    <source>
        <dbReference type="PROSITE-ProRule" id="PRU00276"/>
    </source>
</evidence>
<feature type="disulfide bond" evidence="7">
    <location>
        <begin position="465"/>
        <end position="485"/>
    </location>
</feature>
<dbReference type="GO" id="GO:0050839">
    <property type="term" value="F:cell adhesion molecule binding"/>
    <property type="evidence" value="ECO:0007669"/>
    <property type="project" value="TreeGrafter"/>
</dbReference>
<evidence type="ECO:0000256" key="5">
    <source>
        <dbReference type="ARBA" id="ARBA00023136"/>
    </source>
</evidence>
<comment type="subcellular location">
    <subcellularLocation>
        <location evidence="1">Membrane</location>
        <topology evidence="1">Single-pass type I membrane protein</topology>
    </subcellularLocation>
</comment>
<dbReference type="PROSITE" id="PS50026">
    <property type="entry name" value="EGF_3"/>
    <property type="match status" value="1"/>
</dbReference>
<dbReference type="GO" id="GO:0006508">
    <property type="term" value="P:proteolysis"/>
    <property type="evidence" value="ECO:0007669"/>
    <property type="project" value="InterPro"/>
</dbReference>
<dbReference type="GO" id="GO:0005886">
    <property type="term" value="C:plasma membrane"/>
    <property type="evidence" value="ECO:0007669"/>
    <property type="project" value="UniProtKB-ARBA"/>
</dbReference>
<dbReference type="PROSITE" id="PS00427">
    <property type="entry name" value="DISINTEGRIN_1"/>
    <property type="match status" value="1"/>
</dbReference>
<feature type="signal peptide" evidence="12">
    <location>
        <begin position="1"/>
        <end position="22"/>
    </location>
</feature>
<comment type="caution">
    <text evidence="16">The sequence shown here is derived from an EMBL/GenBank/DDBJ whole genome shotgun (WGS) entry which is preliminary data.</text>
</comment>
<evidence type="ECO:0000256" key="8">
    <source>
        <dbReference type="PROSITE-ProRule" id="PRU00076"/>
    </source>
</evidence>
<evidence type="ECO:0000313" key="16">
    <source>
        <dbReference type="EMBL" id="KAG5831538.1"/>
    </source>
</evidence>
<evidence type="ECO:0000256" key="11">
    <source>
        <dbReference type="SAM" id="Phobius"/>
    </source>
</evidence>
<name>A0A9D3RIM0_ANGAN</name>
<dbReference type="Gene3D" id="3.40.390.10">
    <property type="entry name" value="Collagenase (Catalytic Domain)"/>
    <property type="match status" value="1"/>
</dbReference>
<dbReference type="EMBL" id="JAFIRN010000018">
    <property type="protein sequence ID" value="KAG5831538.1"/>
    <property type="molecule type" value="Genomic_DNA"/>
</dbReference>
<dbReference type="SMART" id="SM00608">
    <property type="entry name" value="ACR"/>
    <property type="match status" value="1"/>
</dbReference>
<dbReference type="Pfam" id="PF01562">
    <property type="entry name" value="Pep_M12B_propep"/>
    <property type="match status" value="1"/>
</dbReference>
<dbReference type="PROSITE" id="PS50214">
    <property type="entry name" value="DISINTEGRIN_2"/>
    <property type="match status" value="1"/>
</dbReference>
<dbReference type="Gene3D" id="4.10.70.10">
    <property type="entry name" value="Disintegrin domain"/>
    <property type="match status" value="1"/>
</dbReference>
<dbReference type="GO" id="GO:0004222">
    <property type="term" value="F:metalloendopeptidase activity"/>
    <property type="evidence" value="ECO:0007669"/>
    <property type="project" value="InterPro"/>
</dbReference>
<dbReference type="SMART" id="SM00050">
    <property type="entry name" value="DISIN"/>
    <property type="match status" value="1"/>
</dbReference>
<dbReference type="Pfam" id="PF07974">
    <property type="entry name" value="EGF_2"/>
    <property type="match status" value="1"/>
</dbReference>
<dbReference type="GO" id="GO:0002693">
    <property type="term" value="P:positive regulation of cellular extravasation"/>
    <property type="evidence" value="ECO:0007669"/>
    <property type="project" value="TreeGrafter"/>
</dbReference>
<evidence type="ECO:0000259" key="13">
    <source>
        <dbReference type="PROSITE" id="PS50026"/>
    </source>
</evidence>
<keyword evidence="2 8" id="KW-0245">EGF-like domain</keyword>
<evidence type="ECO:0000256" key="1">
    <source>
        <dbReference type="ARBA" id="ARBA00004479"/>
    </source>
</evidence>
<organism evidence="16 17">
    <name type="scientific">Anguilla anguilla</name>
    <name type="common">European freshwater eel</name>
    <name type="synonym">Muraena anguilla</name>
    <dbReference type="NCBI Taxonomy" id="7936"/>
    <lineage>
        <taxon>Eukaryota</taxon>
        <taxon>Metazoa</taxon>
        <taxon>Chordata</taxon>
        <taxon>Craniata</taxon>
        <taxon>Vertebrata</taxon>
        <taxon>Euteleostomi</taxon>
        <taxon>Actinopterygii</taxon>
        <taxon>Neopterygii</taxon>
        <taxon>Teleostei</taxon>
        <taxon>Anguilliformes</taxon>
        <taxon>Anguillidae</taxon>
        <taxon>Anguilla</taxon>
    </lineage>
</organism>
<dbReference type="PANTHER" id="PTHR11905">
    <property type="entry name" value="ADAM A DISINTEGRIN AND METALLOPROTEASE DOMAIN"/>
    <property type="match status" value="1"/>
</dbReference>
<feature type="domain" description="Disintegrin" evidence="14">
    <location>
        <begin position="407"/>
        <end position="493"/>
    </location>
</feature>
<evidence type="ECO:0000256" key="6">
    <source>
        <dbReference type="ARBA" id="ARBA00023157"/>
    </source>
</evidence>
<evidence type="ECO:0000256" key="7">
    <source>
        <dbReference type="PROSITE-ProRule" id="PRU00068"/>
    </source>
</evidence>
<keyword evidence="5 11" id="KW-0472">Membrane</keyword>
<sequence length="862" mass="94342">MRYYLFILSLIGLSSWGLFVESLRTLPHVMDYAVVRPQKLTVRAKRSASSTQSYPDELHYALAVEGKNFTLHLEKNRFLMGKHYTETHYLEDGTEVTTSPDREDHCYYQGHIQGVGDSSVSVGLCSGIRGFLRAEQQVYLIEPLGRSAEDDHAVYRPDRLRGKRATCSHPNKTAYDLGPRASGLLSLANWESKPFSDVQRFVEMYLVVDKAEFKKHGESMKTIQARMLEIANHVDKLYRPVNIRVMLVGLEVWSYQDQIEVSSDPDETLTRFLKWRQSSLLKKKKHDNAQFVTGIDFEGTTVGLATKFAMCTGGSGAVNEDHNRNPIGVASTIAHEMGHNLGMSHDDSHCSCGASGFSRNCIMADSVGFIFPKEFSHCSQTQLRSFLEKANPSCLLDTPNADQLYGGPVCGNAFLEAGEECDCGTVEECQNPCCNATTCLLSEGAQCAHGECCQNCQLKQAGTLCRKSAGDCDLAEYCTGGAPQCPSDAFRMNGLPCSSDRGYCHNGHCPTHQQHCTKLWGAGAQVAPDACFYQNTQGSRDANCGRNPYGYQKCPAQDIKCGKIFCSGGNEFPITGQKAILTLMFRTQCNIAVDPSETDNLGMVPTGTKCGVNKVCYDNRCQDVTVYGTEEECSAKCNNHGVCNHERACHCDPGWAPPYCNIKLSDLPADDSMLVIGASVAGVVLVLISLVVGGLLFYRKPRKQKYPGRSEKPHSASGLSNPLFLERGGKGSPRCGAPRISEPTFLESSATQACTPLVVRVVPSRPPPQPPKKAQTEKPPNPVQVARPNIPPPVAPNKPSYLKNKPIPPMKPLPQLNEKQGNMPKPKPPVPPVKPAGTQSPWKQPQVSAGPKVPLKPPTRPR</sequence>
<reference evidence="16" key="1">
    <citation type="submission" date="2021-01" db="EMBL/GenBank/DDBJ databases">
        <title>A chromosome-scale assembly of European eel, Anguilla anguilla.</title>
        <authorList>
            <person name="Henkel C."/>
            <person name="Jong-Raadsen S.A."/>
            <person name="Dufour S."/>
            <person name="Weltzien F.-A."/>
            <person name="Palstra A.P."/>
            <person name="Pelster B."/>
            <person name="Spaink H.P."/>
            <person name="Van Den Thillart G.E."/>
            <person name="Jansen H."/>
            <person name="Zahm M."/>
            <person name="Klopp C."/>
            <person name="Cedric C."/>
            <person name="Louis A."/>
            <person name="Berthelot C."/>
            <person name="Parey E."/>
            <person name="Roest Crollius H."/>
            <person name="Montfort J."/>
            <person name="Robinson-Rechavi M."/>
            <person name="Bucao C."/>
            <person name="Bouchez O."/>
            <person name="Gislard M."/>
            <person name="Lluch J."/>
            <person name="Milhes M."/>
            <person name="Lampietro C."/>
            <person name="Lopez Roques C."/>
            <person name="Donnadieu C."/>
            <person name="Braasch I."/>
            <person name="Desvignes T."/>
            <person name="Postlethwait J."/>
            <person name="Bobe J."/>
            <person name="Guiguen Y."/>
            <person name="Dirks R."/>
        </authorList>
    </citation>
    <scope>NUCLEOTIDE SEQUENCE</scope>
    <source>
        <strain evidence="16">Tag_6206</strain>
        <tissue evidence="16">Liver</tissue>
    </source>
</reference>
<dbReference type="PROSITE" id="PS01186">
    <property type="entry name" value="EGF_2"/>
    <property type="match status" value="1"/>
</dbReference>
<evidence type="ECO:0000256" key="12">
    <source>
        <dbReference type="SAM" id="SignalP"/>
    </source>
</evidence>
<feature type="binding site" evidence="9">
    <location>
        <position position="345"/>
    </location>
    <ligand>
        <name>Zn(2+)</name>
        <dbReference type="ChEBI" id="CHEBI:29105"/>
        <note>catalytic</note>
    </ligand>
</feature>
<dbReference type="Pfam" id="PF01421">
    <property type="entry name" value="Reprolysin"/>
    <property type="match status" value="1"/>
</dbReference>
<feature type="region of interest" description="Disordered" evidence="10">
    <location>
        <begin position="703"/>
        <end position="741"/>
    </location>
</feature>
<comment type="caution">
    <text evidence="8">Lacks conserved residue(s) required for the propagation of feature annotation.</text>
</comment>
<evidence type="ECO:0000256" key="10">
    <source>
        <dbReference type="SAM" id="MobiDB-lite"/>
    </source>
</evidence>
<dbReference type="PRINTS" id="PR00289">
    <property type="entry name" value="DISINTEGRIN"/>
</dbReference>
<dbReference type="InterPro" id="IPR001590">
    <property type="entry name" value="Peptidase_M12B"/>
</dbReference>
<keyword evidence="17" id="KW-1185">Reference proteome</keyword>
<dbReference type="SUPFAM" id="SSF55486">
    <property type="entry name" value="Metalloproteases ('zincins'), catalytic domain"/>
    <property type="match status" value="1"/>
</dbReference>
<feature type="domain" description="Peptidase M12B" evidence="15">
    <location>
        <begin position="200"/>
        <end position="399"/>
    </location>
</feature>
<dbReference type="InterPro" id="IPR002870">
    <property type="entry name" value="Peptidase_M12B_N"/>
</dbReference>
<dbReference type="PROSITE" id="PS50215">
    <property type="entry name" value="ADAM_MEPRO"/>
    <property type="match status" value="1"/>
</dbReference>
<keyword evidence="12" id="KW-0732">Signal</keyword>
<feature type="domain" description="EGF-like" evidence="13">
    <location>
        <begin position="629"/>
        <end position="661"/>
    </location>
</feature>
<feature type="region of interest" description="Disordered" evidence="10">
    <location>
        <begin position="761"/>
        <end position="862"/>
    </location>
</feature>
<protein>
    <recommendedName>
        <fullName evidence="18">Disintegrin and metalloproteinase domain-containing protein 8</fullName>
    </recommendedName>
</protein>
<keyword evidence="3 11" id="KW-0812">Transmembrane</keyword>
<gene>
    <name evidence="16" type="ORF">ANANG_G00304740</name>
</gene>
<dbReference type="GO" id="GO:0022407">
    <property type="term" value="P:regulation of cell-cell adhesion"/>
    <property type="evidence" value="ECO:0007669"/>
    <property type="project" value="TreeGrafter"/>
</dbReference>
<dbReference type="GO" id="GO:0006954">
    <property type="term" value="P:inflammatory response"/>
    <property type="evidence" value="ECO:0007669"/>
    <property type="project" value="TreeGrafter"/>
</dbReference>
<dbReference type="GO" id="GO:0051044">
    <property type="term" value="P:positive regulation of membrane protein ectodomain proteolysis"/>
    <property type="evidence" value="ECO:0007669"/>
    <property type="project" value="TreeGrafter"/>
</dbReference>
<dbReference type="CDD" id="cd04269">
    <property type="entry name" value="ZnMc_adamalysin_II_like"/>
    <property type="match status" value="1"/>
</dbReference>
<feature type="compositionally biased region" description="Pro residues" evidence="10">
    <location>
        <begin position="825"/>
        <end position="834"/>
    </location>
</feature>
<keyword evidence="9" id="KW-0479">Metal-binding</keyword>
<feature type="active site" evidence="9">
    <location>
        <position position="336"/>
    </location>
</feature>
<evidence type="ECO:0000259" key="15">
    <source>
        <dbReference type="PROSITE" id="PS50215"/>
    </source>
</evidence>
<feature type="disulfide bond" evidence="8">
    <location>
        <begin position="651"/>
        <end position="660"/>
    </location>
</feature>
<accession>A0A9D3RIM0</accession>
<dbReference type="FunFam" id="4.10.70.10:FF:000001">
    <property type="entry name" value="Disintegrin and metalloproteinase domain-containing protein 22"/>
    <property type="match status" value="1"/>
</dbReference>
<keyword evidence="9" id="KW-0862">Zinc</keyword>
<feature type="chain" id="PRO_5039557293" description="Disintegrin and metalloproteinase domain-containing protein 8" evidence="12">
    <location>
        <begin position="23"/>
        <end position="862"/>
    </location>
</feature>
<dbReference type="FunFam" id="3.40.390.10:FF:000002">
    <property type="entry name" value="Disintegrin and metalloproteinase domain-containing protein 22"/>
    <property type="match status" value="1"/>
</dbReference>
<dbReference type="InterPro" id="IPR024079">
    <property type="entry name" value="MetalloPept_cat_dom_sf"/>
</dbReference>
<evidence type="ECO:0000256" key="2">
    <source>
        <dbReference type="ARBA" id="ARBA00022536"/>
    </source>
</evidence>
<dbReference type="InterPro" id="IPR006586">
    <property type="entry name" value="ADAM_Cys-rich"/>
</dbReference>
<dbReference type="PANTHER" id="PTHR11905:SF20">
    <property type="entry name" value="DISINTEGRIN AND METALLOPROTEINASE DOMAIN-CONTAINING PROTEIN 8"/>
    <property type="match status" value="1"/>
</dbReference>
<evidence type="ECO:0000256" key="3">
    <source>
        <dbReference type="ARBA" id="ARBA00022692"/>
    </source>
</evidence>
<evidence type="ECO:0000256" key="4">
    <source>
        <dbReference type="ARBA" id="ARBA00022989"/>
    </source>
</evidence>
<feature type="binding site" evidence="9">
    <location>
        <position position="339"/>
    </location>
    <ligand>
        <name>Zn(2+)</name>
        <dbReference type="ChEBI" id="CHEBI:29105"/>
        <note>catalytic</note>
    </ligand>
</feature>
<dbReference type="AlphaFoldDB" id="A0A9D3RIM0"/>
<dbReference type="Pfam" id="PF00200">
    <property type="entry name" value="Disintegrin"/>
    <property type="match status" value="1"/>
</dbReference>
<keyword evidence="4 11" id="KW-1133">Transmembrane helix</keyword>
<keyword evidence="6 8" id="KW-1015">Disulfide bond</keyword>
<dbReference type="InterPro" id="IPR001762">
    <property type="entry name" value="Disintegrin_dom"/>
</dbReference>
<dbReference type="Pfam" id="PF08516">
    <property type="entry name" value="ADAM_CR"/>
    <property type="match status" value="1"/>
</dbReference>
<proteinExistence type="predicted"/>
<feature type="disulfide bond" evidence="8">
    <location>
        <begin position="633"/>
        <end position="643"/>
    </location>
</feature>
<evidence type="ECO:0000313" key="17">
    <source>
        <dbReference type="Proteomes" id="UP001044222"/>
    </source>
</evidence>
<dbReference type="Proteomes" id="UP001044222">
    <property type="component" value="Chromosome 18"/>
</dbReference>
<feature type="compositionally biased region" description="Polar residues" evidence="10">
    <location>
        <begin position="837"/>
        <end position="847"/>
    </location>
</feature>
<evidence type="ECO:0000259" key="14">
    <source>
        <dbReference type="PROSITE" id="PS50214"/>
    </source>
</evidence>
<dbReference type="GO" id="GO:0046872">
    <property type="term" value="F:metal ion binding"/>
    <property type="evidence" value="ECO:0007669"/>
    <property type="project" value="UniProtKB-KW"/>
</dbReference>
<evidence type="ECO:0008006" key="18">
    <source>
        <dbReference type="Google" id="ProtNLM"/>
    </source>
</evidence>
<dbReference type="InterPro" id="IPR018358">
    <property type="entry name" value="Disintegrin_CS"/>
</dbReference>
<dbReference type="SUPFAM" id="SSF57552">
    <property type="entry name" value="Blood coagulation inhibitor (disintegrin)"/>
    <property type="match status" value="1"/>
</dbReference>
<dbReference type="InterPro" id="IPR013111">
    <property type="entry name" value="EGF_extracell"/>
</dbReference>
<feature type="binding site" evidence="9">
    <location>
        <position position="335"/>
    </location>
    <ligand>
        <name>Zn(2+)</name>
        <dbReference type="ChEBI" id="CHEBI:29105"/>
        <note>catalytic</note>
    </ligand>
</feature>
<dbReference type="InterPro" id="IPR036436">
    <property type="entry name" value="Disintegrin_dom_sf"/>
</dbReference>
<feature type="transmembrane region" description="Helical" evidence="11">
    <location>
        <begin position="673"/>
        <end position="698"/>
    </location>
</feature>
<dbReference type="InterPro" id="IPR000742">
    <property type="entry name" value="EGF"/>
</dbReference>
<dbReference type="InterPro" id="IPR034027">
    <property type="entry name" value="Reprolysin_adamalysin"/>
</dbReference>